<dbReference type="InterPro" id="IPR038971">
    <property type="entry name" value="SMR11/SMR16"/>
</dbReference>
<organism evidence="1">
    <name type="scientific">Sesamum angustifolium</name>
    <dbReference type="NCBI Taxonomy" id="2727405"/>
    <lineage>
        <taxon>Eukaryota</taxon>
        <taxon>Viridiplantae</taxon>
        <taxon>Streptophyta</taxon>
        <taxon>Embryophyta</taxon>
        <taxon>Tracheophyta</taxon>
        <taxon>Spermatophyta</taxon>
        <taxon>Magnoliopsida</taxon>
        <taxon>eudicotyledons</taxon>
        <taxon>Gunneridae</taxon>
        <taxon>Pentapetalae</taxon>
        <taxon>asterids</taxon>
        <taxon>lamiids</taxon>
        <taxon>Lamiales</taxon>
        <taxon>Pedaliaceae</taxon>
        <taxon>Sesamum</taxon>
    </lineage>
</organism>
<sequence>MLMGTQVGSNELNLILVDDGETLSSISTTPHEIHSCCRVVEDSKTAIVLLPPQSSIRPLTPDSNRENAQLINHLSSPLTLPSSPPTLSCFNFKQSNSVPISLDGNNLQTPKETVFDPFAPAPTKFMLAPHPRKYIQGMGTNVVRRLNFIYAENLVRDINHESSGETISDEEHLFESVYSSILDAIFAEHIKELVANQVSDPDGFGTPEFATRLSGIAEACPGAPMKSTNRSPGALVSSYSAWSESVSSTHVLECMLGSLQFLLTGTSCSSTNADEIHGNGINYLCLDVAMPVCLW</sequence>
<dbReference type="PANTHER" id="PTHR36310">
    <property type="entry name" value="CYCLIN-DEPENDENT PROTEIN KINASE INHIBITOR SMR11"/>
    <property type="match status" value="1"/>
</dbReference>
<dbReference type="PANTHER" id="PTHR36310:SF1">
    <property type="entry name" value="CYCLIN-DEPENDENT PROTEIN KINASE INHIBITOR SMR11"/>
    <property type="match status" value="1"/>
</dbReference>
<accession>A0AAW2IJM5</accession>
<reference evidence="1" key="1">
    <citation type="submission" date="2020-06" db="EMBL/GenBank/DDBJ databases">
        <authorList>
            <person name="Li T."/>
            <person name="Hu X."/>
            <person name="Zhang T."/>
            <person name="Song X."/>
            <person name="Zhang H."/>
            <person name="Dai N."/>
            <person name="Sheng W."/>
            <person name="Hou X."/>
            <person name="Wei L."/>
        </authorList>
    </citation>
    <scope>NUCLEOTIDE SEQUENCE</scope>
    <source>
        <strain evidence="1">G01</strain>
        <tissue evidence="1">Leaf</tissue>
    </source>
</reference>
<proteinExistence type="predicted"/>
<dbReference type="EMBL" id="JACGWK010001806">
    <property type="protein sequence ID" value="KAL0282539.1"/>
    <property type="molecule type" value="Genomic_DNA"/>
</dbReference>
<comment type="caution">
    <text evidence="1">The sequence shown here is derived from an EMBL/GenBank/DDBJ whole genome shotgun (WGS) entry which is preliminary data.</text>
</comment>
<protein>
    <submittedName>
        <fullName evidence="1">Uncharacterized protein</fullName>
    </submittedName>
</protein>
<evidence type="ECO:0000313" key="1">
    <source>
        <dbReference type="EMBL" id="KAL0282539.1"/>
    </source>
</evidence>
<reference evidence="1" key="2">
    <citation type="journal article" date="2024" name="Plant">
        <title>Genomic evolution and insights into agronomic trait innovations of Sesamum species.</title>
        <authorList>
            <person name="Miao H."/>
            <person name="Wang L."/>
            <person name="Qu L."/>
            <person name="Liu H."/>
            <person name="Sun Y."/>
            <person name="Le M."/>
            <person name="Wang Q."/>
            <person name="Wei S."/>
            <person name="Zheng Y."/>
            <person name="Lin W."/>
            <person name="Duan Y."/>
            <person name="Cao H."/>
            <person name="Xiong S."/>
            <person name="Wang X."/>
            <person name="Wei L."/>
            <person name="Li C."/>
            <person name="Ma Q."/>
            <person name="Ju M."/>
            <person name="Zhao R."/>
            <person name="Li G."/>
            <person name="Mu C."/>
            <person name="Tian Q."/>
            <person name="Mei H."/>
            <person name="Zhang T."/>
            <person name="Gao T."/>
            <person name="Zhang H."/>
        </authorList>
    </citation>
    <scope>NUCLEOTIDE SEQUENCE</scope>
    <source>
        <strain evidence="1">G01</strain>
    </source>
</reference>
<name>A0AAW2IJM5_9LAMI</name>
<gene>
    <name evidence="1" type="ORF">Sangu_2942000</name>
</gene>
<dbReference type="AlphaFoldDB" id="A0AAW2IJM5"/>